<dbReference type="Proteomes" id="UP000694393">
    <property type="component" value="Unplaced"/>
</dbReference>
<dbReference type="Ensembl" id="ENSPCET00000007177.1">
    <property type="protein sequence ID" value="ENSPCEP00000006935.1"/>
    <property type="gene ID" value="ENSPCEG00000005572.1"/>
</dbReference>
<dbReference type="SUPFAM" id="SSF63451">
    <property type="entry name" value="LEM domain"/>
    <property type="match status" value="1"/>
</dbReference>
<dbReference type="Gene3D" id="1.10.720.40">
    <property type="match status" value="1"/>
</dbReference>
<dbReference type="InterPro" id="IPR003887">
    <property type="entry name" value="LEM_dom"/>
</dbReference>
<dbReference type="GO" id="GO:0005635">
    <property type="term" value="C:nuclear envelope"/>
    <property type="evidence" value="ECO:0007669"/>
    <property type="project" value="InterPro"/>
</dbReference>
<dbReference type="PANTHER" id="PTHR15171">
    <property type="entry name" value="EMERIN"/>
    <property type="match status" value="1"/>
</dbReference>
<evidence type="ECO:0000256" key="1">
    <source>
        <dbReference type="SAM" id="MobiDB-lite"/>
    </source>
</evidence>
<keyword evidence="4" id="KW-1185">Reference proteome</keyword>
<name>A0A8C8RMA6_9SAUR</name>
<dbReference type="InterPro" id="IPR035004">
    <property type="entry name" value="Emerin"/>
</dbReference>
<dbReference type="InterPro" id="IPR034989">
    <property type="entry name" value="LEM_emerin"/>
</dbReference>
<dbReference type="PANTHER" id="PTHR15171:SF2">
    <property type="entry name" value="EMERIN"/>
    <property type="match status" value="1"/>
</dbReference>
<dbReference type="FunFam" id="1.10.720.40:FF:000001">
    <property type="entry name" value="LEM domain containing 2, isoform CRA_a"/>
    <property type="match status" value="1"/>
</dbReference>
<reference evidence="3" key="1">
    <citation type="submission" date="2025-08" db="UniProtKB">
        <authorList>
            <consortium name="Ensembl"/>
        </authorList>
    </citation>
    <scope>IDENTIFICATION</scope>
</reference>
<evidence type="ECO:0000313" key="4">
    <source>
        <dbReference type="Proteomes" id="UP000694393"/>
    </source>
</evidence>
<evidence type="ECO:0000259" key="2">
    <source>
        <dbReference type="PROSITE" id="PS50954"/>
    </source>
</evidence>
<proteinExistence type="predicted"/>
<dbReference type="PROSITE" id="PS50954">
    <property type="entry name" value="LEM"/>
    <property type="match status" value="1"/>
</dbReference>
<dbReference type="InterPro" id="IPR011015">
    <property type="entry name" value="LEM/LEM-like_dom_sf"/>
</dbReference>
<dbReference type="Pfam" id="PF03020">
    <property type="entry name" value="LEM"/>
    <property type="match status" value="1"/>
</dbReference>
<reference evidence="3" key="2">
    <citation type="submission" date="2025-09" db="UniProtKB">
        <authorList>
            <consortium name="Ensembl"/>
        </authorList>
    </citation>
    <scope>IDENTIFICATION</scope>
</reference>
<dbReference type="AlphaFoldDB" id="A0A8C8RMA6"/>
<organism evidence="3 4">
    <name type="scientific">Pelusios castaneus</name>
    <name type="common">West African mud turtle</name>
    <dbReference type="NCBI Taxonomy" id="367368"/>
    <lineage>
        <taxon>Eukaryota</taxon>
        <taxon>Metazoa</taxon>
        <taxon>Chordata</taxon>
        <taxon>Craniata</taxon>
        <taxon>Vertebrata</taxon>
        <taxon>Euteleostomi</taxon>
        <taxon>Archelosauria</taxon>
        <taxon>Testudinata</taxon>
        <taxon>Testudines</taxon>
        <taxon>Pleurodira</taxon>
        <taxon>Pelomedusidae</taxon>
        <taxon>Pelusios</taxon>
    </lineage>
</organism>
<feature type="region of interest" description="Disordered" evidence="1">
    <location>
        <begin position="50"/>
        <end position="84"/>
    </location>
</feature>
<sequence length="182" mass="20183">MQRYTGLTDTELIAMLKRYNIPHGPIVGSTRKLYERKIYEYETQRTKLSPLGRTVSYSGEHGSRRGGERPVGATTDPPPSLCVSAPRRSWHYQDLYPGVLQQPPAEGATQCSESWEFQACSSGRKVKLCPDSHLTPLLSPLPLDMDTESYEESSSSSSSSWLYGAAPGTRQPVSESLEGQDR</sequence>
<feature type="region of interest" description="Disordered" evidence="1">
    <location>
        <begin position="137"/>
        <end position="182"/>
    </location>
</feature>
<dbReference type="SMART" id="SM00540">
    <property type="entry name" value="LEM"/>
    <property type="match status" value="1"/>
</dbReference>
<accession>A0A8C8RMA6</accession>
<dbReference type="CDD" id="cd12939">
    <property type="entry name" value="LEM_emerin"/>
    <property type="match status" value="1"/>
</dbReference>
<evidence type="ECO:0000313" key="3">
    <source>
        <dbReference type="Ensembl" id="ENSPCEP00000006935.1"/>
    </source>
</evidence>
<protein>
    <recommendedName>
        <fullName evidence="2">LEM domain-containing protein</fullName>
    </recommendedName>
</protein>
<feature type="domain" description="LEM" evidence="2">
    <location>
        <begin position="1"/>
        <end position="45"/>
    </location>
</feature>